<protein>
    <submittedName>
        <fullName evidence="2">Uncharacterized protein</fullName>
    </submittedName>
</protein>
<comment type="caution">
    <text evidence="2">The sequence shown here is derived from an EMBL/GenBank/DDBJ whole genome shotgun (WGS) entry which is preliminary data.</text>
</comment>
<organism evidence="2 3">
    <name type="scientific">Exiguobacterium indicum</name>
    <dbReference type="NCBI Taxonomy" id="296995"/>
    <lineage>
        <taxon>Bacteria</taxon>
        <taxon>Bacillati</taxon>
        <taxon>Bacillota</taxon>
        <taxon>Bacilli</taxon>
        <taxon>Bacillales</taxon>
        <taxon>Bacillales Family XII. Incertae Sedis</taxon>
        <taxon>Exiguobacterium</taxon>
    </lineage>
</organism>
<dbReference type="EMBL" id="LDQV01000001">
    <property type="protein sequence ID" value="KTR28764.1"/>
    <property type="molecule type" value="Genomic_DNA"/>
</dbReference>
<keyword evidence="1" id="KW-0812">Transmembrane</keyword>
<evidence type="ECO:0000313" key="3">
    <source>
        <dbReference type="Proteomes" id="UP000072605"/>
    </source>
</evidence>
<accession>A0AAW3MHK3</accession>
<name>A0AAW3MHK3_9BACL</name>
<dbReference type="RefSeq" id="WP_058712859.1">
    <property type="nucleotide sequence ID" value="NZ_LDQV01000001.1"/>
</dbReference>
<proteinExistence type="predicted"/>
<reference evidence="2 3" key="1">
    <citation type="journal article" date="2016" name="Front. Microbiol.">
        <title>Genomic Resource of Rice Seed Associated Bacteria.</title>
        <authorList>
            <person name="Midha S."/>
            <person name="Bansal K."/>
            <person name="Sharma S."/>
            <person name="Kumar N."/>
            <person name="Patil P.P."/>
            <person name="Chaudhry V."/>
            <person name="Patil P.B."/>
        </authorList>
    </citation>
    <scope>NUCLEOTIDE SEQUENCE [LARGE SCALE GENOMIC DNA]</scope>
    <source>
        <strain evidence="2 3">RSA11</strain>
    </source>
</reference>
<evidence type="ECO:0000313" key="2">
    <source>
        <dbReference type="EMBL" id="KTR28764.1"/>
    </source>
</evidence>
<keyword evidence="1" id="KW-0472">Membrane</keyword>
<dbReference type="Proteomes" id="UP000072605">
    <property type="component" value="Unassembled WGS sequence"/>
</dbReference>
<gene>
    <name evidence="2" type="ORF">RSA11_00070</name>
</gene>
<feature type="transmembrane region" description="Helical" evidence="1">
    <location>
        <begin position="7"/>
        <end position="26"/>
    </location>
</feature>
<dbReference type="AlphaFoldDB" id="A0AAW3MHK3"/>
<evidence type="ECO:0000256" key="1">
    <source>
        <dbReference type="SAM" id="Phobius"/>
    </source>
</evidence>
<sequence length="357" mass="41179">MKRYRQLLVIGLISLVTVGSYIGYTWTIKDAAFSIQTVSGQTTNKESFTVDLHTEGKRSQIYEITNKGSVDGQSNSYFNQFFGTNNLPEIPDRYYEFITQQETNTSENQTLNYAIQIKNNHLKFKMFNYQTKELFEKTFDYPSKLETGVELQANVVDKQVMKVYVQLDHIDQPKDTKLVVLDLASGTMQDIVLQKPAPADRVRQFVAIHQNEVVYSESTFESDGSEEPEAFHFLDDGKSVRPIKALNQRNVSYTTHENGRYLVGFRFPEGDTKRLEWSTFDMKTKQRSEHSVTSPLVLRNVEWMNMTNDMKLYLTSETKGGFQVSIVDLKQDRLLYQGKIEDANHQKKTSISNFVVQ</sequence>
<keyword evidence="1" id="KW-1133">Transmembrane helix</keyword>